<keyword evidence="2" id="KW-1185">Reference proteome</keyword>
<dbReference type="EMBL" id="CP144747">
    <property type="protein sequence ID" value="WVZ64684.1"/>
    <property type="molecule type" value="Genomic_DNA"/>
</dbReference>
<reference evidence="1 2" key="1">
    <citation type="submission" date="2024-02" db="EMBL/GenBank/DDBJ databases">
        <title>High-quality chromosome-scale genome assembly of Pensacola bahiagrass (Paspalum notatum Flugge var. saurae).</title>
        <authorList>
            <person name="Vega J.M."/>
            <person name="Podio M."/>
            <person name="Orjuela J."/>
            <person name="Siena L.A."/>
            <person name="Pessino S.C."/>
            <person name="Combes M.C."/>
            <person name="Mariac C."/>
            <person name="Albertini E."/>
            <person name="Pupilli F."/>
            <person name="Ortiz J.P.A."/>
            <person name="Leblanc O."/>
        </authorList>
    </citation>
    <scope>NUCLEOTIDE SEQUENCE [LARGE SCALE GENOMIC DNA]</scope>
    <source>
        <strain evidence="1">R1</strain>
        <tissue evidence="1">Leaf</tissue>
    </source>
</reference>
<proteinExistence type="predicted"/>
<organism evidence="1 2">
    <name type="scientific">Paspalum notatum var. saurae</name>
    <dbReference type="NCBI Taxonomy" id="547442"/>
    <lineage>
        <taxon>Eukaryota</taxon>
        <taxon>Viridiplantae</taxon>
        <taxon>Streptophyta</taxon>
        <taxon>Embryophyta</taxon>
        <taxon>Tracheophyta</taxon>
        <taxon>Spermatophyta</taxon>
        <taxon>Magnoliopsida</taxon>
        <taxon>Liliopsida</taxon>
        <taxon>Poales</taxon>
        <taxon>Poaceae</taxon>
        <taxon>PACMAD clade</taxon>
        <taxon>Panicoideae</taxon>
        <taxon>Andropogonodae</taxon>
        <taxon>Paspaleae</taxon>
        <taxon>Paspalinae</taxon>
        <taxon>Paspalum</taxon>
    </lineage>
</organism>
<dbReference type="Proteomes" id="UP001341281">
    <property type="component" value="Chromosome 03"/>
</dbReference>
<evidence type="ECO:0000313" key="2">
    <source>
        <dbReference type="Proteomes" id="UP001341281"/>
    </source>
</evidence>
<evidence type="ECO:0000313" key="1">
    <source>
        <dbReference type="EMBL" id="WVZ64684.1"/>
    </source>
</evidence>
<gene>
    <name evidence="1" type="ORF">U9M48_014174</name>
</gene>
<name>A0AAQ3T227_PASNO</name>
<accession>A0AAQ3T227</accession>
<protein>
    <submittedName>
        <fullName evidence="1">Uncharacterized protein</fullName>
    </submittedName>
</protein>
<sequence>MDWGIVQEASTSGAVNVGTVLDSLRTALAAASRAEEAISQRVLRHGAALLTRATERISSLGAAQAEVAQARSDATRSQEARAAAVR</sequence>
<dbReference type="AlphaFoldDB" id="A0AAQ3T227"/>